<evidence type="ECO:0000313" key="3">
    <source>
        <dbReference type="Proteomes" id="UP000323917"/>
    </source>
</evidence>
<feature type="chain" id="PRO_5023079650" evidence="1">
    <location>
        <begin position="27"/>
        <end position="385"/>
    </location>
</feature>
<dbReference type="InterPro" id="IPR011042">
    <property type="entry name" value="6-blade_b-propeller_TolB-like"/>
</dbReference>
<dbReference type="EMBL" id="CP042913">
    <property type="protein sequence ID" value="QEG33580.1"/>
    <property type="molecule type" value="Genomic_DNA"/>
</dbReference>
<dbReference type="Proteomes" id="UP000323917">
    <property type="component" value="Chromosome"/>
</dbReference>
<dbReference type="AlphaFoldDB" id="A0A5B9Q783"/>
<proteinExistence type="predicted"/>
<dbReference type="InterPro" id="IPR000033">
    <property type="entry name" value="LDLR_classB_rpt"/>
</dbReference>
<dbReference type="OrthoDB" id="219959at2"/>
<gene>
    <name evidence="2" type="ORF">Pr1d_08440</name>
</gene>
<dbReference type="InterPro" id="IPR050778">
    <property type="entry name" value="Cueball_EGF_LRP_Nidogen"/>
</dbReference>
<feature type="signal peptide" evidence="1">
    <location>
        <begin position="1"/>
        <end position="26"/>
    </location>
</feature>
<dbReference type="SUPFAM" id="SSF63825">
    <property type="entry name" value="YWTD domain"/>
    <property type="match status" value="1"/>
</dbReference>
<dbReference type="KEGG" id="bgok:Pr1d_08440"/>
<dbReference type="RefSeq" id="WP_148072325.1">
    <property type="nucleotide sequence ID" value="NZ_CP042913.1"/>
</dbReference>
<sequence length="385" mass="40877" precursor="true">MPRHSRLPIALTFCIMTFTFARTALAVDIIWSDSNTDQILRAPLDGSGPVVELYGSSDYPGAPSALSPRDVAVDGDYIYWADFSTDQILRGPLDGSGPVTALYDSLDGVSSAHGLAVQGGFLYWTAFPNELIQRGSIDGTAPVVDLFDLVDDDLGKPYDLAIDGDFLYWTGITGHILRGPLDGSGAVVELFGVADLPGGSHYLRGIATDGEYVYWTDTASDQILRGAIDGSGSVIELYNAADHPGSPTNISAYGIVANDDFLYWTDGGSDSILMAPADGSGPVTQLYTASPFPNFLVIRDSAGDFDKNGDTDGNDFLAWLRGDSPNPLSASDLAEWQANYGAESSLGVSLLVNGVTIPEPTSGLLLVFAMFTAFARQCPVLAQHH</sequence>
<dbReference type="PANTHER" id="PTHR46513">
    <property type="entry name" value="VITELLOGENIN RECEPTOR-LIKE PROTEIN-RELATED-RELATED"/>
    <property type="match status" value="1"/>
</dbReference>
<name>A0A5B9Q783_9BACT</name>
<keyword evidence="2" id="KW-0449">Lipoprotein</keyword>
<accession>A0A5B9Q783</accession>
<dbReference type="GO" id="GO:0017147">
    <property type="term" value="F:Wnt-protein binding"/>
    <property type="evidence" value="ECO:0007669"/>
    <property type="project" value="TreeGrafter"/>
</dbReference>
<reference evidence="2 3" key="1">
    <citation type="submission" date="2019-08" db="EMBL/GenBank/DDBJ databases">
        <title>Deep-cultivation of Planctomycetes and their phenomic and genomic characterization uncovers novel biology.</title>
        <authorList>
            <person name="Wiegand S."/>
            <person name="Jogler M."/>
            <person name="Boedeker C."/>
            <person name="Pinto D."/>
            <person name="Vollmers J."/>
            <person name="Rivas-Marin E."/>
            <person name="Kohn T."/>
            <person name="Peeters S.H."/>
            <person name="Heuer A."/>
            <person name="Rast P."/>
            <person name="Oberbeckmann S."/>
            <person name="Bunk B."/>
            <person name="Jeske O."/>
            <person name="Meyerdierks A."/>
            <person name="Storesund J.E."/>
            <person name="Kallscheuer N."/>
            <person name="Luecker S."/>
            <person name="Lage O.M."/>
            <person name="Pohl T."/>
            <person name="Merkel B.J."/>
            <person name="Hornburger P."/>
            <person name="Mueller R.-W."/>
            <person name="Bruemmer F."/>
            <person name="Labrenz M."/>
            <person name="Spormann A.M."/>
            <person name="Op den Camp H."/>
            <person name="Overmann J."/>
            <person name="Amann R."/>
            <person name="Jetten M.S.M."/>
            <person name="Mascher T."/>
            <person name="Medema M.H."/>
            <person name="Devos D.P."/>
            <person name="Kaster A.-K."/>
            <person name="Ovreas L."/>
            <person name="Rohde M."/>
            <person name="Galperin M.Y."/>
            <person name="Jogler C."/>
        </authorList>
    </citation>
    <scope>NUCLEOTIDE SEQUENCE [LARGE SCALE GENOMIC DNA]</scope>
    <source>
        <strain evidence="2 3">Pr1d</strain>
    </source>
</reference>
<organism evidence="2 3">
    <name type="scientific">Bythopirellula goksoeyrii</name>
    <dbReference type="NCBI Taxonomy" id="1400387"/>
    <lineage>
        <taxon>Bacteria</taxon>
        <taxon>Pseudomonadati</taxon>
        <taxon>Planctomycetota</taxon>
        <taxon>Planctomycetia</taxon>
        <taxon>Pirellulales</taxon>
        <taxon>Lacipirellulaceae</taxon>
        <taxon>Bythopirellula</taxon>
    </lineage>
</organism>
<evidence type="ECO:0000256" key="1">
    <source>
        <dbReference type="SAM" id="SignalP"/>
    </source>
</evidence>
<dbReference type="GO" id="GO:0042813">
    <property type="term" value="F:Wnt receptor activity"/>
    <property type="evidence" value="ECO:0007669"/>
    <property type="project" value="TreeGrafter"/>
</dbReference>
<keyword evidence="2" id="KW-0675">Receptor</keyword>
<keyword evidence="1" id="KW-0732">Signal</keyword>
<dbReference type="Gene3D" id="2.120.10.30">
    <property type="entry name" value="TolB, C-terminal domain"/>
    <property type="match status" value="1"/>
</dbReference>
<dbReference type="GO" id="GO:0060070">
    <property type="term" value="P:canonical Wnt signaling pathway"/>
    <property type="evidence" value="ECO:0007669"/>
    <property type="project" value="TreeGrafter"/>
</dbReference>
<dbReference type="SMART" id="SM00135">
    <property type="entry name" value="LY"/>
    <property type="match status" value="5"/>
</dbReference>
<evidence type="ECO:0000313" key="2">
    <source>
        <dbReference type="EMBL" id="QEG33580.1"/>
    </source>
</evidence>
<keyword evidence="3" id="KW-1185">Reference proteome</keyword>
<dbReference type="GO" id="GO:0005886">
    <property type="term" value="C:plasma membrane"/>
    <property type="evidence" value="ECO:0007669"/>
    <property type="project" value="TreeGrafter"/>
</dbReference>
<protein>
    <submittedName>
        <fullName evidence="2">Low-density lipoprotein receptor repeat class B</fullName>
    </submittedName>
</protein>
<dbReference type="PANTHER" id="PTHR46513:SF13">
    <property type="entry name" value="EGF-LIKE DOMAIN-CONTAINING PROTEIN"/>
    <property type="match status" value="1"/>
</dbReference>